<feature type="region of interest" description="Disordered" evidence="1">
    <location>
        <begin position="94"/>
        <end position="113"/>
    </location>
</feature>
<evidence type="ECO:0000256" key="1">
    <source>
        <dbReference type="SAM" id="MobiDB-lite"/>
    </source>
</evidence>
<keyword evidence="4" id="KW-1185">Reference proteome</keyword>
<reference evidence="5" key="1">
    <citation type="submission" date="2017-02" db="UniProtKB">
        <authorList>
            <consortium name="WormBaseParasite"/>
        </authorList>
    </citation>
    <scope>IDENTIFICATION</scope>
</reference>
<proteinExistence type="predicted"/>
<gene>
    <name evidence="3" type="ORF">EVEC_LOCUS7181</name>
</gene>
<protein>
    <submittedName>
        <fullName evidence="3 5">Uncharacterized protein</fullName>
    </submittedName>
</protein>
<feature type="signal peptide" evidence="2">
    <location>
        <begin position="1"/>
        <end position="19"/>
    </location>
</feature>
<keyword evidence="2" id="KW-0732">Signal</keyword>
<sequence length="232" mass="25645">MWLIILLKCTRIYSGSTNAATTTTSIYSPKKQSSIRSKTNLFASCPAHLSTVRSKSQLTNAISEHKLTLLENAVETWKSEALLLDTPKIRKDHHGNYSTHELGQQRSRESLKGSTKKISTITTPEFPDATVASSPSLCSTSATAFEISEVLLGKATTDIRRCSVAVSAAEEHPNLFTGINIDRHRRLSFFASFRQKLGRKRGKMDPVTEEGYDEFPAENSVTNLQPVLTKVS</sequence>
<dbReference type="AlphaFoldDB" id="A0A0N4VB02"/>
<feature type="chain" id="PRO_5043122814" evidence="2">
    <location>
        <begin position="20"/>
        <end position="232"/>
    </location>
</feature>
<evidence type="ECO:0000256" key="2">
    <source>
        <dbReference type="SAM" id="SignalP"/>
    </source>
</evidence>
<dbReference type="EMBL" id="UXUI01008811">
    <property type="protein sequence ID" value="VDD92430.1"/>
    <property type="molecule type" value="Genomic_DNA"/>
</dbReference>
<evidence type="ECO:0000313" key="3">
    <source>
        <dbReference type="EMBL" id="VDD92430.1"/>
    </source>
</evidence>
<accession>A0A0N4VB02</accession>
<dbReference type="WBParaSite" id="EVEC_0000769701-mRNA-1">
    <property type="protein sequence ID" value="EVEC_0000769701-mRNA-1"/>
    <property type="gene ID" value="EVEC_0000769701"/>
</dbReference>
<organism evidence="5">
    <name type="scientific">Enterobius vermicularis</name>
    <name type="common">Human pinworm</name>
    <dbReference type="NCBI Taxonomy" id="51028"/>
    <lineage>
        <taxon>Eukaryota</taxon>
        <taxon>Metazoa</taxon>
        <taxon>Ecdysozoa</taxon>
        <taxon>Nematoda</taxon>
        <taxon>Chromadorea</taxon>
        <taxon>Rhabditida</taxon>
        <taxon>Spirurina</taxon>
        <taxon>Oxyuridomorpha</taxon>
        <taxon>Oxyuroidea</taxon>
        <taxon>Oxyuridae</taxon>
        <taxon>Enterobius</taxon>
    </lineage>
</organism>
<name>A0A0N4VB02_ENTVE</name>
<evidence type="ECO:0000313" key="5">
    <source>
        <dbReference type="WBParaSite" id="EVEC_0000769701-mRNA-1"/>
    </source>
</evidence>
<dbReference type="Proteomes" id="UP000274131">
    <property type="component" value="Unassembled WGS sequence"/>
</dbReference>
<reference evidence="3 4" key="2">
    <citation type="submission" date="2018-10" db="EMBL/GenBank/DDBJ databases">
        <authorList>
            <consortium name="Pathogen Informatics"/>
        </authorList>
    </citation>
    <scope>NUCLEOTIDE SEQUENCE [LARGE SCALE GENOMIC DNA]</scope>
</reference>
<evidence type="ECO:0000313" key="4">
    <source>
        <dbReference type="Proteomes" id="UP000274131"/>
    </source>
</evidence>
<feature type="compositionally biased region" description="Polar residues" evidence="1">
    <location>
        <begin position="96"/>
        <end position="105"/>
    </location>
</feature>